<dbReference type="RefSeq" id="XP_037159974.1">
    <property type="nucleotide sequence ID" value="XM_037313093.1"/>
</dbReference>
<feature type="region of interest" description="Disordered" evidence="1">
    <location>
        <begin position="1"/>
        <end position="28"/>
    </location>
</feature>
<gene>
    <name evidence="2" type="ORF">HO173_011212</name>
</gene>
<evidence type="ECO:0000313" key="3">
    <source>
        <dbReference type="Proteomes" id="UP000578531"/>
    </source>
</evidence>
<evidence type="ECO:0000313" key="2">
    <source>
        <dbReference type="EMBL" id="KAF6229782.1"/>
    </source>
</evidence>
<proteinExistence type="predicted"/>
<evidence type="ECO:0000256" key="1">
    <source>
        <dbReference type="SAM" id="MobiDB-lite"/>
    </source>
</evidence>
<sequence>MDTKMATDSPPMTTSELEELQGAKPPDNKEELEKFVRWRIQQYKIHKFTTLSDVFADDFALYVREDFEVLSKDAITSLRDCLRANGAYVKERKRTLDGQRISRRNQGRDPMAIRRRRPSPTKTISLLPSATVSINAGTTALSTGEHYSSPPQTPYQPIVEDTTPVHLPPTPIVEDTTPVHPPSTPSDGPPHYRVPHLLPSPYQVIQDFEIKEQAVAEDSLKSTTMKSITSSSPVNTSQLSAVLRPRTISILRESTFSLSTARIQHTPNLAPPFASQHAHFLAPLFASQHSHFLASWLASPLGYIRDTEKRKAIGQG</sequence>
<dbReference type="EMBL" id="JACCJC010000068">
    <property type="protein sequence ID" value="KAF6229782.1"/>
    <property type="molecule type" value="Genomic_DNA"/>
</dbReference>
<keyword evidence="3" id="KW-1185">Reference proteome</keyword>
<dbReference type="GeneID" id="59292855"/>
<dbReference type="Proteomes" id="UP000578531">
    <property type="component" value="Unassembled WGS sequence"/>
</dbReference>
<comment type="caution">
    <text evidence="2">The sequence shown here is derived from an EMBL/GenBank/DDBJ whole genome shotgun (WGS) entry which is preliminary data.</text>
</comment>
<name>A0A8H6FJS1_9LECA</name>
<dbReference type="AlphaFoldDB" id="A0A8H6FJS1"/>
<reference evidence="2 3" key="1">
    <citation type="journal article" date="2020" name="Genomics">
        <title>Complete, high-quality genomes from long-read metagenomic sequencing of two wolf lichen thalli reveals enigmatic genome architecture.</title>
        <authorList>
            <person name="McKenzie S.K."/>
            <person name="Walston R.F."/>
            <person name="Allen J.L."/>
        </authorList>
    </citation>
    <scope>NUCLEOTIDE SEQUENCE [LARGE SCALE GENOMIC DNA]</scope>
    <source>
        <strain evidence="2">WasteWater2</strain>
    </source>
</reference>
<protein>
    <submittedName>
        <fullName evidence="2">Uncharacterized protein</fullName>
    </submittedName>
</protein>
<accession>A0A8H6FJS1</accession>
<organism evidence="2 3">
    <name type="scientific">Letharia columbiana</name>
    <dbReference type="NCBI Taxonomy" id="112416"/>
    <lineage>
        <taxon>Eukaryota</taxon>
        <taxon>Fungi</taxon>
        <taxon>Dikarya</taxon>
        <taxon>Ascomycota</taxon>
        <taxon>Pezizomycotina</taxon>
        <taxon>Lecanoromycetes</taxon>
        <taxon>OSLEUM clade</taxon>
        <taxon>Lecanoromycetidae</taxon>
        <taxon>Lecanorales</taxon>
        <taxon>Lecanorineae</taxon>
        <taxon>Parmeliaceae</taxon>
        <taxon>Letharia</taxon>
    </lineage>
</organism>